<evidence type="ECO:0000256" key="1">
    <source>
        <dbReference type="SAM" id="MobiDB-lite"/>
    </source>
</evidence>
<organism evidence="2 3">
    <name type="scientific">Orbilia javanica</name>
    <dbReference type="NCBI Taxonomy" id="47235"/>
    <lineage>
        <taxon>Eukaryota</taxon>
        <taxon>Fungi</taxon>
        <taxon>Dikarya</taxon>
        <taxon>Ascomycota</taxon>
        <taxon>Pezizomycotina</taxon>
        <taxon>Orbiliomycetes</taxon>
        <taxon>Orbiliales</taxon>
        <taxon>Orbiliaceae</taxon>
        <taxon>Orbilia</taxon>
    </lineage>
</organism>
<proteinExistence type="predicted"/>
<protein>
    <submittedName>
        <fullName evidence="2">Uncharacterized protein</fullName>
    </submittedName>
</protein>
<dbReference type="Proteomes" id="UP001313282">
    <property type="component" value="Unassembled WGS sequence"/>
</dbReference>
<comment type="caution">
    <text evidence="2">The sequence shown here is derived from an EMBL/GenBank/DDBJ whole genome shotgun (WGS) entry which is preliminary data.</text>
</comment>
<evidence type="ECO:0000313" key="2">
    <source>
        <dbReference type="EMBL" id="KAK6333500.1"/>
    </source>
</evidence>
<sequence>MPPKRKGIYPEPEWTEEDEKELEQLRRKKELIEKEITKQMAKQMAQLIKSSANAAANTTEPRQLRSS</sequence>
<dbReference type="AlphaFoldDB" id="A0AAN8MW77"/>
<feature type="region of interest" description="Disordered" evidence="1">
    <location>
        <begin position="1"/>
        <end position="21"/>
    </location>
</feature>
<reference evidence="2 3" key="1">
    <citation type="submission" date="2019-10" db="EMBL/GenBank/DDBJ databases">
        <authorList>
            <person name="Palmer J.M."/>
        </authorList>
    </citation>
    <scope>NUCLEOTIDE SEQUENCE [LARGE SCALE GENOMIC DNA]</scope>
    <source>
        <strain evidence="2 3">TWF718</strain>
    </source>
</reference>
<dbReference type="EMBL" id="JAVHNR010000009">
    <property type="protein sequence ID" value="KAK6333500.1"/>
    <property type="molecule type" value="Genomic_DNA"/>
</dbReference>
<gene>
    <name evidence="2" type="ORF">TWF718_011308</name>
</gene>
<evidence type="ECO:0000313" key="3">
    <source>
        <dbReference type="Proteomes" id="UP001313282"/>
    </source>
</evidence>
<accession>A0AAN8MW77</accession>
<name>A0AAN8MW77_9PEZI</name>
<keyword evidence="3" id="KW-1185">Reference proteome</keyword>